<evidence type="ECO:0000313" key="2">
    <source>
        <dbReference type="Proteomes" id="UP001064048"/>
    </source>
</evidence>
<keyword evidence="2" id="KW-1185">Reference proteome</keyword>
<comment type="caution">
    <text evidence="1">The sequence shown here is derived from an EMBL/GenBank/DDBJ whole genome shotgun (WGS) entry which is preliminary data.</text>
</comment>
<gene>
    <name evidence="1" type="ORF">MSG28_001123</name>
</gene>
<accession>A0ACC0K3W0</accession>
<reference evidence="1 2" key="1">
    <citation type="journal article" date="2022" name="Genome Biol. Evol.">
        <title>The Spruce Budworm Genome: Reconstructing the Evolutionary History of Antifreeze Proteins.</title>
        <authorList>
            <person name="Beliveau C."/>
            <person name="Gagne P."/>
            <person name="Picq S."/>
            <person name="Vernygora O."/>
            <person name="Keeling C.I."/>
            <person name="Pinkney K."/>
            <person name="Doucet D."/>
            <person name="Wen F."/>
            <person name="Johnston J.S."/>
            <person name="Maaroufi H."/>
            <person name="Boyle B."/>
            <person name="Laroche J."/>
            <person name="Dewar K."/>
            <person name="Juretic N."/>
            <person name="Blackburn G."/>
            <person name="Nisole A."/>
            <person name="Brunet B."/>
            <person name="Brandao M."/>
            <person name="Lumley L."/>
            <person name="Duan J."/>
            <person name="Quan G."/>
            <person name="Lucarotti C.J."/>
            <person name="Roe A.D."/>
            <person name="Sperling F.A.H."/>
            <person name="Levesque R.C."/>
            <person name="Cusson M."/>
        </authorList>
    </citation>
    <scope>NUCLEOTIDE SEQUENCE [LARGE SCALE GENOMIC DNA]</scope>
    <source>
        <strain evidence="1">Glfc:IPQL:Cfum</strain>
    </source>
</reference>
<evidence type="ECO:0000313" key="1">
    <source>
        <dbReference type="EMBL" id="KAI8431061.1"/>
    </source>
</evidence>
<name>A0ACC0K3W0_CHOFU</name>
<sequence>MEGGTSYEFGIMGLACKREILQVGDPVTFQADAEGRATNIVPVRKKRRATVDAIKENRRLFFHMSEVRGNPAELQPGDTVEFVMLTNPRNGKSSACNVVKVGSSLLIKHVKIIVAVRRRAGARSRGSGPPVGDGSVPE</sequence>
<dbReference type="Proteomes" id="UP001064048">
    <property type="component" value="Chromosome Z"/>
</dbReference>
<proteinExistence type="predicted"/>
<organism evidence="1 2">
    <name type="scientific">Choristoneura fumiferana</name>
    <name type="common">Spruce budworm moth</name>
    <name type="synonym">Archips fumiferana</name>
    <dbReference type="NCBI Taxonomy" id="7141"/>
    <lineage>
        <taxon>Eukaryota</taxon>
        <taxon>Metazoa</taxon>
        <taxon>Ecdysozoa</taxon>
        <taxon>Arthropoda</taxon>
        <taxon>Hexapoda</taxon>
        <taxon>Insecta</taxon>
        <taxon>Pterygota</taxon>
        <taxon>Neoptera</taxon>
        <taxon>Endopterygota</taxon>
        <taxon>Lepidoptera</taxon>
        <taxon>Glossata</taxon>
        <taxon>Ditrysia</taxon>
        <taxon>Tortricoidea</taxon>
        <taxon>Tortricidae</taxon>
        <taxon>Tortricinae</taxon>
        <taxon>Choristoneura</taxon>
    </lineage>
</organism>
<dbReference type="EMBL" id="CM046131">
    <property type="protein sequence ID" value="KAI8431061.1"/>
    <property type="molecule type" value="Genomic_DNA"/>
</dbReference>
<protein>
    <submittedName>
        <fullName evidence="1">Uncharacterized protein</fullName>
    </submittedName>
</protein>